<dbReference type="CDD" id="cd07505">
    <property type="entry name" value="HAD_BPGM-like"/>
    <property type="match status" value="1"/>
</dbReference>
<organism evidence="1 2">
    <name type="scientific">Amycolatopsis pigmentata</name>
    <dbReference type="NCBI Taxonomy" id="450801"/>
    <lineage>
        <taxon>Bacteria</taxon>
        <taxon>Bacillati</taxon>
        <taxon>Actinomycetota</taxon>
        <taxon>Actinomycetes</taxon>
        <taxon>Pseudonocardiales</taxon>
        <taxon>Pseudonocardiaceae</taxon>
        <taxon>Amycolatopsis</taxon>
    </lineage>
</organism>
<accession>A0ABW5FJ79</accession>
<dbReference type="NCBIfam" id="TIGR01509">
    <property type="entry name" value="HAD-SF-IA-v3"/>
    <property type="match status" value="1"/>
</dbReference>
<name>A0ABW5FJ79_9PSEU</name>
<dbReference type="InterPro" id="IPR006439">
    <property type="entry name" value="HAD-SF_hydro_IA"/>
</dbReference>
<dbReference type="Gene3D" id="3.40.50.1000">
    <property type="entry name" value="HAD superfamily/HAD-like"/>
    <property type="match status" value="1"/>
</dbReference>
<dbReference type="InterPro" id="IPR041492">
    <property type="entry name" value="HAD_2"/>
</dbReference>
<dbReference type="EMBL" id="JBHUKR010000004">
    <property type="protein sequence ID" value="MFD2415053.1"/>
    <property type="molecule type" value="Genomic_DNA"/>
</dbReference>
<protein>
    <submittedName>
        <fullName evidence="1">HAD family hydrolase</fullName>
    </submittedName>
</protein>
<gene>
    <name evidence="1" type="ORF">ACFSXZ_01805</name>
</gene>
<reference evidence="2" key="1">
    <citation type="journal article" date="2019" name="Int. J. Syst. Evol. Microbiol.">
        <title>The Global Catalogue of Microorganisms (GCM) 10K type strain sequencing project: providing services to taxonomists for standard genome sequencing and annotation.</title>
        <authorList>
            <consortium name="The Broad Institute Genomics Platform"/>
            <consortium name="The Broad Institute Genome Sequencing Center for Infectious Disease"/>
            <person name="Wu L."/>
            <person name="Ma J."/>
        </authorList>
    </citation>
    <scope>NUCLEOTIDE SEQUENCE [LARGE SCALE GENOMIC DNA]</scope>
    <source>
        <strain evidence="2">CGMCC 4.7645</strain>
    </source>
</reference>
<dbReference type="SUPFAM" id="SSF56784">
    <property type="entry name" value="HAD-like"/>
    <property type="match status" value="1"/>
</dbReference>
<keyword evidence="1" id="KW-0378">Hydrolase</keyword>
<dbReference type="PANTHER" id="PTHR18901:SF38">
    <property type="entry name" value="PSEUDOURIDINE-5'-PHOSPHATASE"/>
    <property type="match status" value="1"/>
</dbReference>
<dbReference type="SFLD" id="SFLDS00003">
    <property type="entry name" value="Haloacid_Dehalogenase"/>
    <property type="match status" value="1"/>
</dbReference>
<dbReference type="PANTHER" id="PTHR18901">
    <property type="entry name" value="2-DEOXYGLUCOSE-6-PHOSPHATE PHOSPHATASE 2"/>
    <property type="match status" value="1"/>
</dbReference>
<dbReference type="InterPro" id="IPR036412">
    <property type="entry name" value="HAD-like_sf"/>
</dbReference>
<keyword evidence="2" id="KW-1185">Reference proteome</keyword>
<dbReference type="PRINTS" id="PR00413">
    <property type="entry name" value="HADHALOGNASE"/>
</dbReference>
<dbReference type="GO" id="GO:0016787">
    <property type="term" value="F:hydrolase activity"/>
    <property type="evidence" value="ECO:0007669"/>
    <property type="project" value="UniProtKB-KW"/>
</dbReference>
<dbReference type="InterPro" id="IPR023198">
    <property type="entry name" value="PGP-like_dom2"/>
</dbReference>
<comment type="caution">
    <text evidence="1">The sequence shown here is derived from an EMBL/GenBank/DDBJ whole genome shotgun (WGS) entry which is preliminary data.</text>
</comment>
<evidence type="ECO:0000313" key="1">
    <source>
        <dbReference type="EMBL" id="MFD2415053.1"/>
    </source>
</evidence>
<dbReference type="Gene3D" id="1.10.150.240">
    <property type="entry name" value="Putative phosphatase, domain 2"/>
    <property type="match status" value="1"/>
</dbReference>
<dbReference type="SFLD" id="SFLDG01129">
    <property type="entry name" value="C1.5:_HAD__Beta-PGM__Phosphata"/>
    <property type="match status" value="1"/>
</dbReference>
<evidence type="ECO:0000313" key="2">
    <source>
        <dbReference type="Proteomes" id="UP001597417"/>
    </source>
</evidence>
<dbReference type="Pfam" id="PF13419">
    <property type="entry name" value="HAD_2"/>
    <property type="match status" value="1"/>
</dbReference>
<dbReference type="Proteomes" id="UP001597417">
    <property type="component" value="Unassembled WGS sequence"/>
</dbReference>
<dbReference type="InterPro" id="IPR023214">
    <property type="entry name" value="HAD_sf"/>
</dbReference>
<proteinExistence type="predicted"/>
<dbReference type="RefSeq" id="WP_378260510.1">
    <property type="nucleotide sequence ID" value="NZ_JBHUKR010000004.1"/>
</dbReference>
<sequence length="224" mass="23655">MTLEWAVLFDLDGTLVDTEGLLREAQLSVLGELGVPASAVPFDELRGQGVAENLARLCALTSSPIEPHELYARVQRRLLTRLRAGVDPLPGADDLLSALRRERVPCALVSSSYRAVIDVVVPSLARAMFTVTIAGDEVEHPKPHSEPYRVAAARLGVPPGRCVVIEDSSAGIRSGLSAGCVVVAVAPARESVALTVDGLSELTVERLRRLAGASELTPPARGPG</sequence>